<feature type="transmembrane region" description="Helical" evidence="1">
    <location>
        <begin position="40"/>
        <end position="59"/>
    </location>
</feature>
<organism evidence="2 3">
    <name type="scientific">Micropruina glycogenica</name>
    <dbReference type="NCBI Taxonomy" id="75385"/>
    <lineage>
        <taxon>Bacteria</taxon>
        <taxon>Bacillati</taxon>
        <taxon>Actinomycetota</taxon>
        <taxon>Actinomycetes</taxon>
        <taxon>Propionibacteriales</taxon>
        <taxon>Nocardioidaceae</taxon>
        <taxon>Micropruina</taxon>
    </lineage>
</organism>
<dbReference type="EMBL" id="LT985188">
    <property type="protein sequence ID" value="SPD87253.1"/>
    <property type="molecule type" value="Genomic_DNA"/>
</dbReference>
<evidence type="ECO:0000256" key="1">
    <source>
        <dbReference type="SAM" id="Phobius"/>
    </source>
</evidence>
<protein>
    <submittedName>
        <fullName evidence="2">Uncharacterized protein</fullName>
    </submittedName>
</protein>
<name>A0A2N9JI56_9ACTN</name>
<dbReference type="RefSeq" id="WP_158681040.1">
    <property type="nucleotide sequence ID" value="NZ_BAAAGO010000004.1"/>
</dbReference>
<keyword evidence="3" id="KW-1185">Reference proteome</keyword>
<feature type="transmembrane region" description="Helical" evidence="1">
    <location>
        <begin position="7"/>
        <end position="28"/>
    </location>
</feature>
<gene>
    <name evidence="2" type="ORF">MPLG2_2223</name>
</gene>
<keyword evidence="1" id="KW-0472">Membrane</keyword>
<reference evidence="2 3" key="1">
    <citation type="submission" date="2018-02" db="EMBL/GenBank/DDBJ databases">
        <authorList>
            <person name="Cohen D.B."/>
            <person name="Kent A.D."/>
        </authorList>
    </citation>
    <scope>NUCLEOTIDE SEQUENCE [LARGE SCALE GENOMIC DNA]</scope>
    <source>
        <strain evidence="2">1</strain>
    </source>
</reference>
<feature type="transmembrane region" description="Helical" evidence="1">
    <location>
        <begin position="98"/>
        <end position="118"/>
    </location>
</feature>
<proteinExistence type="predicted"/>
<sequence length="150" mass="15974">MPRDRSSLTLGVLVGLLVLVSVLMIAFGLPEHTLLQRRLLQLYSVPLSGALALGVMHVLGRLPQLTTATRVVLVVAAAVTVAGVLAMAVGLFTGLDALLPLGQALMWLSLGFALLYLVGQLPRRREGRTFGLRPVDDDDEDIGHDDIAAT</sequence>
<dbReference type="AlphaFoldDB" id="A0A2N9JI56"/>
<keyword evidence="1" id="KW-1133">Transmembrane helix</keyword>
<evidence type="ECO:0000313" key="3">
    <source>
        <dbReference type="Proteomes" id="UP000238164"/>
    </source>
</evidence>
<evidence type="ECO:0000313" key="2">
    <source>
        <dbReference type="EMBL" id="SPD87253.1"/>
    </source>
</evidence>
<dbReference type="KEGG" id="mgg:MPLG2_2223"/>
<accession>A0A2N9JI56</accession>
<dbReference type="Proteomes" id="UP000238164">
    <property type="component" value="Chromosome 1"/>
</dbReference>
<feature type="transmembrane region" description="Helical" evidence="1">
    <location>
        <begin position="71"/>
        <end position="92"/>
    </location>
</feature>
<keyword evidence="1" id="KW-0812">Transmembrane</keyword>